<reference evidence="18 19" key="1">
    <citation type="submission" date="2017-06" db="EMBL/GenBank/DDBJ databases">
        <authorList>
            <person name="Kim H.J."/>
            <person name="Triplett B.A."/>
        </authorList>
    </citation>
    <scope>NUCLEOTIDE SEQUENCE [LARGE SCALE GENOMIC DNA]</scope>
    <source>
        <strain evidence="18 19">SCA</strain>
    </source>
</reference>
<keyword evidence="7 14" id="KW-0791">Threonine biosynthesis</keyword>
<dbReference type="RefSeq" id="WP_089282524.1">
    <property type="nucleotide sequence ID" value="NZ_FZOJ01000007.1"/>
</dbReference>
<dbReference type="Gene3D" id="3.30.360.10">
    <property type="entry name" value="Dihydrodipicolinate Reductase, domain 2"/>
    <property type="match status" value="1"/>
</dbReference>
<dbReference type="PROSITE" id="PS01042">
    <property type="entry name" value="HOMOSER_DHGENASE"/>
    <property type="match status" value="1"/>
</dbReference>
<evidence type="ECO:0000259" key="17">
    <source>
        <dbReference type="Pfam" id="PF03447"/>
    </source>
</evidence>
<dbReference type="Proteomes" id="UP000198304">
    <property type="component" value="Unassembled WGS sequence"/>
</dbReference>
<keyword evidence="19" id="KW-1185">Reference proteome</keyword>
<evidence type="ECO:0000256" key="2">
    <source>
        <dbReference type="ARBA" id="ARBA00005062"/>
    </source>
</evidence>
<dbReference type="InterPro" id="IPR016204">
    <property type="entry name" value="HDH"/>
</dbReference>
<dbReference type="Gene3D" id="3.40.50.720">
    <property type="entry name" value="NAD(P)-binding Rossmann-like Domain"/>
    <property type="match status" value="1"/>
</dbReference>
<evidence type="ECO:0000313" key="19">
    <source>
        <dbReference type="Proteomes" id="UP000198304"/>
    </source>
</evidence>
<evidence type="ECO:0000256" key="6">
    <source>
        <dbReference type="ARBA" id="ARBA00022605"/>
    </source>
</evidence>
<dbReference type="SUPFAM" id="SSF51735">
    <property type="entry name" value="NAD(P)-binding Rossmann-fold domains"/>
    <property type="match status" value="1"/>
</dbReference>
<dbReference type="Pfam" id="PF03447">
    <property type="entry name" value="NAD_binding_3"/>
    <property type="match status" value="1"/>
</dbReference>
<dbReference type="GO" id="GO:0009088">
    <property type="term" value="P:threonine biosynthetic process"/>
    <property type="evidence" value="ECO:0007669"/>
    <property type="project" value="UniProtKB-UniPathway"/>
</dbReference>
<dbReference type="GO" id="GO:0050661">
    <property type="term" value="F:NADP binding"/>
    <property type="evidence" value="ECO:0007669"/>
    <property type="project" value="InterPro"/>
</dbReference>
<dbReference type="Gene3D" id="3.30.70.260">
    <property type="match status" value="1"/>
</dbReference>
<evidence type="ECO:0000313" key="18">
    <source>
        <dbReference type="EMBL" id="SNS27511.1"/>
    </source>
</evidence>
<comment type="catalytic activity">
    <reaction evidence="11">
        <text>L-homoserine + NADP(+) = L-aspartate 4-semialdehyde + NADPH + H(+)</text>
        <dbReference type="Rhea" id="RHEA:15761"/>
        <dbReference type="ChEBI" id="CHEBI:15378"/>
        <dbReference type="ChEBI" id="CHEBI:57476"/>
        <dbReference type="ChEBI" id="CHEBI:57783"/>
        <dbReference type="ChEBI" id="CHEBI:58349"/>
        <dbReference type="ChEBI" id="CHEBI:537519"/>
        <dbReference type="EC" id="1.1.1.3"/>
    </reaction>
    <physiologicalReaction direction="right-to-left" evidence="11">
        <dbReference type="Rhea" id="RHEA:15763"/>
    </physiologicalReaction>
</comment>
<feature type="binding site" evidence="13">
    <location>
        <position position="102"/>
    </location>
    <ligand>
        <name>NADPH</name>
        <dbReference type="ChEBI" id="CHEBI:57783"/>
    </ligand>
</feature>
<evidence type="ECO:0000256" key="13">
    <source>
        <dbReference type="PIRSR" id="PIRSR000098-2"/>
    </source>
</evidence>
<feature type="domain" description="Homoserine dehydrogenase catalytic" evidence="16">
    <location>
        <begin position="134"/>
        <end position="312"/>
    </location>
</feature>
<dbReference type="InterPro" id="IPR005106">
    <property type="entry name" value="Asp/hSer_DH_NAD-bd"/>
</dbReference>
<evidence type="ECO:0000256" key="10">
    <source>
        <dbReference type="ARBA" id="ARBA00023167"/>
    </source>
</evidence>
<dbReference type="PANTHER" id="PTHR43331">
    <property type="entry name" value="HOMOSERINE DEHYDROGENASE"/>
    <property type="match status" value="1"/>
</dbReference>
<dbReference type="OrthoDB" id="9808167at2"/>
<evidence type="ECO:0000256" key="1">
    <source>
        <dbReference type="ARBA" id="ARBA00005056"/>
    </source>
</evidence>
<evidence type="ECO:0000256" key="14">
    <source>
        <dbReference type="RuleBase" id="RU000579"/>
    </source>
</evidence>
<dbReference type="InterPro" id="IPR019811">
    <property type="entry name" value="HDH_CS"/>
</dbReference>
<evidence type="ECO:0000256" key="4">
    <source>
        <dbReference type="ARBA" id="ARBA00013213"/>
    </source>
</evidence>
<name>A0A239D6M1_9FIRM</name>
<dbReference type="GO" id="GO:0009086">
    <property type="term" value="P:methionine biosynthetic process"/>
    <property type="evidence" value="ECO:0007669"/>
    <property type="project" value="UniProtKB-KW"/>
</dbReference>
<comment type="pathway">
    <text evidence="1 14">Amino-acid biosynthesis; L-threonine biosynthesis; L-threonine from L-aspartate: step 3/5.</text>
</comment>
<dbReference type="UniPathway" id="UPA00051">
    <property type="reaction ID" value="UER00465"/>
</dbReference>
<keyword evidence="8 14" id="KW-0560">Oxidoreductase</keyword>
<feature type="active site" description="Proton donor" evidence="12">
    <location>
        <position position="202"/>
    </location>
</feature>
<dbReference type="AlphaFoldDB" id="A0A239D6M1"/>
<dbReference type="InterPro" id="IPR001342">
    <property type="entry name" value="HDH_cat"/>
</dbReference>
<accession>A0A239D6M1</accession>
<organism evidence="18 19">
    <name type="scientific">Anaerovirgula multivorans</name>
    <dbReference type="NCBI Taxonomy" id="312168"/>
    <lineage>
        <taxon>Bacteria</taxon>
        <taxon>Bacillati</taxon>
        <taxon>Bacillota</taxon>
        <taxon>Clostridia</taxon>
        <taxon>Peptostreptococcales</taxon>
        <taxon>Natronincolaceae</taxon>
        <taxon>Anaerovirgula</taxon>
    </lineage>
</organism>
<dbReference type="PANTHER" id="PTHR43331:SF1">
    <property type="entry name" value="HOMOSERINE DEHYDROGENASE"/>
    <property type="match status" value="1"/>
</dbReference>
<feature type="domain" description="Aspartate/homoserine dehydrogenase NAD-binding" evidence="17">
    <location>
        <begin position="7"/>
        <end position="126"/>
    </location>
</feature>
<evidence type="ECO:0000256" key="8">
    <source>
        <dbReference type="ARBA" id="ARBA00023002"/>
    </source>
</evidence>
<evidence type="ECO:0000256" key="3">
    <source>
        <dbReference type="ARBA" id="ARBA00006753"/>
    </source>
</evidence>
<gene>
    <name evidence="18" type="ORF">SAMN05446037_10075</name>
</gene>
<dbReference type="GO" id="GO:0004412">
    <property type="term" value="F:homoserine dehydrogenase activity"/>
    <property type="evidence" value="ECO:0007669"/>
    <property type="project" value="UniProtKB-EC"/>
</dbReference>
<keyword evidence="10 14" id="KW-0486">Methionine biosynthesis</keyword>
<keyword evidence="6 14" id="KW-0028">Amino-acid biosynthesis</keyword>
<evidence type="ECO:0000259" key="16">
    <source>
        <dbReference type="Pfam" id="PF00742"/>
    </source>
</evidence>
<dbReference type="FunFam" id="3.30.360.10:FF:000005">
    <property type="entry name" value="Homoserine dehydrogenase"/>
    <property type="match status" value="1"/>
</dbReference>
<dbReference type="EC" id="1.1.1.3" evidence="4 14"/>
<evidence type="ECO:0000256" key="7">
    <source>
        <dbReference type="ARBA" id="ARBA00022697"/>
    </source>
</evidence>
<dbReference type="UniPathway" id="UPA00050">
    <property type="reaction ID" value="UER00063"/>
</dbReference>
<dbReference type="NCBIfam" id="NF004976">
    <property type="entry name" value="PRK06349.1"/>
    <property type="match status" value="1"/>
</dbReference>
<dbReference type="PIRSF" id="PIRSF000098">
    <property type="entry name" value="Homoser_dehydrog"/>
    <property type="match status" value="1"/>
</dbReference>
<evidence type="ECO:0000256" key="5">
    <source>
        <dbReference type="ARBA" id="ARBA00013376"/>
    </source>
</evidence>
<dbReference type="EMBL" id="FZOJ01000007">
    <property type="protein sequence ID" value="SNS27511.1"/>
    <property type="molecule type" value="Genomic_DNA"/>
</dbReference>
<comment type="similarity">
    <text evidence="3 15">Belongs to the homoserine dehydrogenase family.</text>
</comment>
<feature type="binding site" evidence="13">
    <location>
        <begin position="6"/>
        <end position="13"/>
    </location>
    <ligand>
        <name>NADP(+)</name>
        <dbReference type="ChEBI" id="CHEBI:58349"/>
    </ligand>
</feature>
<protein>
    <recommendedName>
        <fullName evidence="5 14">Homoserine dehydrogenase</fullName>
        <ecNumber evidence="4 14">1.1.1.3</ecNumber>
    </recommendedName>
</protein>
<sequence>MKIGLLGLGTVGSGVFEILHERRGHLEKIYGETIEISKVLVKNREKKRGICREGDLLTTNPYEILDDESIDLVVEAIGGIEEAYDYIQYALNKGKHVVTANKAVVAKHIDALLTLAENNHRAFLFEASVGGGIPLIKPLKQCSLINEFTEIKGILNGTSNFILTKMMEEDLDFQEALKIAQELGYAEADPKDDIEGNDVARKLAILTTIAFQNNIRLEDVKYRGISNISRRDIKTFKKMGYSIKLIGKAIVQEKNISVLVEPVLIKNTSQFDKVKNAYNMVLLKGNNVGELRLYGEGAGKKATANAVVCDIIDVITDGCTKNTILREEKFKAAETKFFEGKYYIRVTEMNGDIKQEIDDLLKNKQVSYRIAEKEDFTIVTREIQGDVMEDIVKKLAAYGLSFFYARIEEE</sequence>
<comment type="pathway">
    <text evidence="2 14">Amino-acid biosynthesis; L-methionine biosynthesis via de novo pathway; L-homoserine from L-aspartate: step 3/3.</text>
</comment>
<evidence type="ECO:0000256" key="11">
    <source>
        <dbReference type="ARBA" id="ARBA00048841"/>
    </source>
</evidence>
<keyword evidence="13 14" id="KW-0521">NADP</keyword>
<evidence type="ECO:0000256" key="12">
    <source>
        <dbReference type="PIRSR" id="PIRSR000098-1"/>
    </source>
</evidence>
<proteinExistence type="inferred from homology"/>
<keyword evidence="9" id="KW-0915">Sodium</keyword>
<dbReference type="SUPFAM" id="SSF55347">
    <property type="entry name" value="Glyceraldehyde-3-phosphate dehydrogenase-like, C-terminal domain"/>
    <property type="match status" value="1"/>
</dbReference>
<feature type="binding site" evidence="13">
    <location>
        <position position="187"/>
    </location>
    <ligand>
        <name>L-homoserine</name>
        <dbReference type="ChEBI" id="CHEBI:57476"/>
    </ligand>
</feature>
<evidence type="ECO:0000256" key="9">
    <source>
        <dbReference type="ARBA" id="ARBA00023053"/>
    </source>
</evidence>
<dbReference type="InterPro" id="IPR036291">
    <property type="entry name" value="NAD(P)-bd_dom_sf"/>
</dbReference>
<evidence type="ECO:0000256" key="15">
    <source>
        <dbReference type="RuleBase" id="RU004171"/>
    </source>
</evidence>
<dbReference type="Pfam" id="PF00742">
    <property type="entry name" value="Homoserine_dh"/>
    <property type="match status" value="1"/>
</dbReference>